<comment type="caution">
    <text evidence="2">The sequence shown here is derived from an EMBL/GenBank/DDBJ whole genome shotgun (WGS) entry which is preliminary data.</text>
</comment>
<dbReference type="AlphaFoldDB" id="A0A699INM0"/>
<evidence type="ECO:0000313" key="2">
    <source>
        <dbReference type="EMBL" id="GEZ77505.1"/>
    </source>
</evidence>
<evidence type="ECO:0000259" key="1">
    <source>
        <dbReference type="Pfam" id="PF04195"/>
    </source>
</evidence>
<sequence length="301" mass="34425">MILAEPRSSCSLWLCAGYTSREATCGSSQLFIFPYFHRLMRGLDTCLDLNVYGVFPSVRFSYPLVFAFVLEMVGKLIYTVTSVLTHRDLDQQCATFGISAELRPKLPDRNTIIKDSPEGKISMYKRFIEFANYRIPFSKFLLCILEYYQINLSQLSVIGAVNVSHFEVMCCALGRIPTIGTFCRFYVNSISNGWLSFSKREGADNPCCYSKKFDSLKNWNNRIFWIDAFVCPLSTPWFNGTSVVKDPLPVDEVLDLPCVELSNENRTLIRMYLETFLCLVGLSRSFIETGVRPTLLYDNDE</sequence>
<dbReference type="Pfam" id="PF04195">
    <property type="entry name" value="Transposase_28"/>
    <property type="match status" value="1"/>
</dbReference>
<dbReference type="PANTHER" id="PTHR31099:SF41">
    <property type="entry name" value="TRANSPOSASE (PUTATIVE), GYPSY TYPE-RELATED"/>
    <property type="match status" value="1"/>
</dbReference>
<reference evidence="2" key="1">
    <citation type="journal article" date="2019" name="Sci. Rep.">
        <title>Draft genome of Tanacetum cinerariifolium, the natural source of mosquito coil.</title>
        <authorList>
            <person name="Yamashiro T."/>
            <person name="Shiraishi A."/>
            <person name="Satake H."/>
            <person name="Nakayama K."/>
        </authorList>
    </citation>
    <scope>NUCLEOTIDE SEQUENCE</scope>
</reference>
<feature type="non-terminal residue" evidence="2">
    <location>
        <position position="301"/>
    </location>
</feature>
<dbReference type="InterPro" id="IPR007321">
    <property type="entry name" value="Transposase_28"/>
</dbReference>
<feature type="domain" description="Transposase (putative) gypsy type" evidence="1">
    <location>
        <begin position="132"/>
        <end position="187"/>
    </location>
</feature>
<name>A0A699INM0_TANCI</name>
<dbReference type="PANTHER" id="PTHR31099">
    <property type="entry name" value="OS06G0165300 PROTEIN"/>
    <property type="match status" value="1"/>
</dbReference>
<accession>A0A699INM0</accession>
<organism evidence="2">
    <name type="scientific">Tanacetum cinerariifolium</name>
    <name type="common">Dalmatian daisy</name>
    <name type="synonym">Chrysanthemum cinerariifolium</name>
    <dbReference type="NCBI Taxonomy" id="118510"/>
    <lineage>
        <taxon>Eukaryota</taxon>
        <taxon>Viridiplantae</taxon>
        <taxon>Streptophyta</taxon>
        <taxon>Embryophyta</taxon>
        <taxon>Tracheophyta</taxon>
        <taxon>Spermatophyta</taxon>
        <taxon>Magnoliopsida</taxon>
        <taxon>eudicotyledons</taxon>
        <taxon>Gunneridae</taxon>
        <taxon>Pentapetalae</taxon>
        <taxon>asterids</taxon>
        <taxon>campanulids</taxon>
        <taxon>Asterales</taxon>
        <taxon>Asteraceae</taxon>
        <taxon>Asteroideae</taxon>
        <taxon>Anthemideae</taxon>
        <taxon>Anthemidinae</taxon>
        <taxon>Tanacetum</taxon>
    </lineage>
</organism>
<protein>
    <recommendedName>
        <fullName evidence="1">Transposase (putative) gypsy type domain-containing protein</fullName>
    </recommendedName>
</protein>
<gene>
    <name evidence="2" type="ORF">Tci_549478</name>
</gene>
<proteinExistence type="predicted"/>
<dbReference type="EMBL" id="BKCJ010321922">
    <property type="protein sequence ID" value="GEZ77505.1"/>
    <property type="molecule type" value="Genomic_DNA"/>
</dbReference>